<dbReference type="NCBIfam" id="TIGR02349">
    <property type="entry name" value="DnaJ_bact"/>
    <property type="match status" value="1"/>
</dbReference>
<feature type="region of interest" description="Disordered" evidence="16">
    <location>
        <begin position="29"/>
        <end position="51"/>
    </location>
</feature>
<dbReference type="FunFam" id="2.10.230.10:FF:000002">
    <property type="entry name" value="Molecular chaperone DnaJ"/>
    <property type="match status" value="1"/>
</dbReference>
<feature type="repeat" description="CXXCXGXG motif" evidence="14">
    <location>
        <begin position="206"/>
        <end position="213"/>
    </location>
</feature>
<reference evidence="20" key="1">
    <citation type="journal article" date="2016" name="Genome Announc.">
        <title>Complete genome sequence of Alkaliphilus metalliredigens strain QYMF, an alkaliphilic and metal-reducing bacterium isolated from borax-contaminated leachate ponds.</title>
        <authorList>
            <person name="Hwang C."/>
            <person name="Copeland A."/>
            <person name="Lucas S."/>
            <person name="Lapidus A."/>
            <person name="Barry K."/>
            <person name="Detter J.C."/>
            <person name="Glavina Del Rio T."/>
            <person name="Hammon N."/>
            <person name="Israni S."/>
            <person name="Dalin E."/>
            <person name="Tice H."/>
            <person name="Pitluck S."/>
            <person name="Chertkov O."/>
            <person name="Brettin T."/>
            <person name="Bruce D."/>
            <person name="Han C."/>
            <person name="Schmutz J."/>
            <person name="Larimer F."/>
            <person name="Land M.L."/>
            <person name="Hauser L."/>
            <person name="Kyrpides N."/>
            <person name="Mikhailova N."/>
            <person name="Ye Q."/>
            <person name="Zhou J."/>
            <person name="Richardson P."/>
            <person name="Fields M.W."/>
        </authorList>
    </citation>
    <scope>NUCLEOTIDE SEQUENCE [LARGE SCALE GENOMIC DNA]</scope>
    <source>
        <strain evidence="20">QYMF</strain>
    </source>
</reference>
<comment type="cofactor">
    <cofactor evidence="14">
        <name>Zn(2+)</name>
        <dbReference type="ChEBI" id="CHEBI:29105"/>
    </cofactor>
    <text evidence="14">Binds 2 Zn(2+) ions per monomer.</text>
</comment>
<dbReference type="CDD" id="cd06257">
    <property type="entry name" value="DnaJ"/>
    <property type="match status" value="1"/>
</dbReference>
<evidence type="ECO:0000256" key="6">
    <source>
        <dbReference type="ARBA" id="ARBA00022737"/>
    </source>
</evidence>
<comment type="similarity">
    <text evidence="12 14">Belongs to the DnaJ family.</text>
</comment>
<feature type="repeat" description="CXXCXGXG motif" evidence="14">
    <location>
        <begin position="192"/>
        <end position="199"/>
    </location>
</feature>
<keyword evidence="6 14" id="KW-0677">Repeat</keyword>
<dbReference type="PRINTS" id="PR00625">
    <property type="entry name" value="JDOMAIN"/>
</dbReference>
<feature type="binding site" evidence="14">
    <location>
        <position position="209"/>
    </location>
    <ligand>
        <name>Zn(2+)</name>
        <dbReference type="ChEBI" id="CHEBI:29105"/>
        <label>1</label>
    </ligand>
</feature>
<dbReference type="SUPFAM" id="SSF57938">
    <property type="entry name" value="DnaJ/Hsp40 cysteine-rich domain"/>
    <property type="match status" value="1"/>
</dbReference>
<dbReference type="Gene3D" id="2.10.230.10">
    <property type="entry name" value="Heat shock protein DnaJ, cysteine-rich domain"/>
    <property type="match status" value="1"/>
</dbReference>
<evidence type="ECO:0000256" key="13">
    <source>
        <dbReference type="ARBA" id="ARBA00067609"/>
    </source>
</evidence>
<feature type="binding site" evidence="14">
    <location>
        <position position="149"/>
    </location>
    <ligand>
        <name>Zn(2+)</name>
        <dbReference type="ChEBI" id="CHEBI:29105"/>
        <label>1</label>
    </ligand>
</feature>
<dbReference type="STRING" id="293826.Amet_3047"/>
<dbReference type="PANTHER" id="PTHR43096:SF48">
    <property type="entry name" value="CHAPERONE PROTEIN DNAJ"/>
    <property type="match status" value="1"/>
</dbReference>
<dbReference type="EMBL" id="CP000724">
    <property type="protein sequence ID" value="ABR49187.1"/>
    <property type="molecule type" value="Genomic_DNA"/>
</dbReference>
<keyword evidence="4 14" id="KW-0235">DNA replication</keyword>
<dbReference type="OrthoDB" id="9779889at2"/>
<dbReference type="InterPro" id="IPR001305">
    <property type="entry name" value="HSP_DnaJ_Cys-rich_dom"/>
</dbReference>
<evidence type="ECO:0000256" key="7">
    <source>
        <dbReference type="ARBA" id="ARBA00022771"/>
    </source>
</evidence>
<feature type="domain" description="J" evidence="17">
    <location>
        <begin position="5"/>
        <end position="70"/>
    </location>
</feature>
<dbReference type="Pfam" id="PF01556">
    <property type="entry name" value="DnaJ_C"/>
    <property type="match status" value="1"/>
</dbReference>
<evidence type="ECO:0000256" key="9">
    <source>
        <dbReference type="ARBA" id="ARBA00023016"/>
    </source>
</evidence>
<dbReference type="GO" id="GO:0008270">
    <property type="term" value="F:zinc ion binding"/>
    <property type="evidence" value="ECO:0007669"/>
    <property type="project" value="UniProtKB-UniRule"/>
</dbReference>
<accession>A6TSL9</accession>
<dbReference type="SMART" id="SM00271">
    <property type="entry name" value="DnaJ"/>
    <property type="match status" value="1"/>
</dbReference>
<evidence type="ECO:0000256" key="15">
    <source>
        <dbReference type="PROSITE-ProRule" id="PRU00546"/>
    </source>
</evidence>
<feature type="binding site" evidence="14">
    <location>
        <position position="206"/>
    </location>
    <ligand>
        <name>Zn(2+)</name>
        <dbReference type="ChEBI" id="CHEBI:29105"/>
        <label>1</label>
    </ligand>
</feature>
<dbReference type="GO" id="GO:0009408">
    <property type="term" value="P:response to heat"/>
    <property type="evidence" value="ECO:0007669"/>
    <property type="project" value="InterPro"/>
</dbReference>
<dbReference type="HOGENOM" id="CLU_017633_0_7_9"/>
<organism evidence="19 20">
    <name type="scientific">Alkaliphilus metalliredigens (strain QYMF)</name>
    <dbReference type="NCBI Taxonomy" id="293826"/>
    <lineage>
        <taxon>Bacteria</taxon>
        <taxon>Bacillati</taxon>
        <taxon>Bacillota</taxon>
        <taxon>Clostridia</taxon>
        <taxon>Peptostreptococcales</taxon>
        <taxon>Natronincolaceae</taxon>
        <taxon>Alkaliphilus</taxon>
    </lineage>
</organism>
<keyword evidence="7 14" id="KW-0863">Zinc-finger</keyword>
<dbReference type="RefSeq" id="WP_012064153.1">
    <property type="nucleotide sequence ID" value="NC_009633.1"/>
</dbReference>
<dbReference type="FunFam" id="2.60.260.20:FF:000004">
    <property type="entry name" value="Molecular chaperone DnaJ"/>
    <property type="match status" value="1"/>
</dbReference>
<feature type="domain" description="CR-type" evidence="18">
    <location>
        <begin position="136"/>
        <end position="218"/>
    </location>
</feature>
<dbReference type="InterPro" id="IPR012724">
    <property type="entry name" value="DnaJ"/>
</dbReference>
<dbReference type="GO" id="GO:0051082">
    <property type="term" value="F:unfolded protein binding"/>
    <property type="evidence" value="ECO:0007669"/>
    <property type="project" value="UniProtKB-UniRule"/>
</dbReference>
<dbReference type="Gene3D" id="2.60.260.20">
    <property type="entry name" value="Urease metallochaperone UreE, N-terminal domain"/>
    <property type="match status" value="2"/>
</dbReference>
<dbReference type="Gene3D" id="1.10.287.110">
    <property type="entry name" value="DnaJ domain"/>
    <property type="match status" value="1"/>
</dbReference>
<evidence type="ECO:0000256" key="3">
    <source>
        <dbReference type="ARBA" id="ARBA00022490"/>
    </source>
</evidence>
<proteinExistence type="inferred from homology"/>
<sequence>MSKRDYYEILGVSKDVDEQELKRAYRKQAMKYHPDRNPDDPEAESKFKEANEAYEILSSPEKKARYDQYGHAGVNGNGGGPQGFGGGGGFEDIFGDIFDMFGGGGGFSSGRRRSGPQRGSDIQYEMSITFEEAAFGAEKTVEFYKQDNCGTCHGSGAKPGTDAKSCSHCNGTGEVRYAQRTPLGQIVNVRPCEHCHGEGKIVEEPCTACSGKGKVKKHKKIKVKVPAGVDTGSAIPLRGEGEPGTKGGPYGDLYVVLRVLPHRLFVRDGYDVICEMPITFVQATLGDELEVPTLEGKVKYKIAEGTQSGTVFRLKNKGIVHPKGYGKGDQYVKVIIEVPKKLSDKQKEMLKQFAAASGEDIHEQRRSFFEKVKDAFSS</sequence>
<dbReference type="PROSITE" id="PS51188">
    <property type="entry name" value="ZF_CR"/>
    <property type="match status" value="1"/>
</dbReference>
<name>A6TSL9_ALKMQ</name>
<protein>
    <recommendedName>
        <fullName evidence="13 14">Chaperone protein DnaJ</fullName>
    </recommendedName>
</protein>
<keyword evidence="20" id="KW-1185">Reference proteome</keyword>
<dbReference type="SUPFAM" id="SSF46565">
    <property type="entry name" value="Chaperone J-domain"/>
    <property type="match status" value="1"/>
</dbReference>
<keyword evidence="9 14" id="KW-0346">Stress response</keyword>
<dbReference type="InterPro" id="IPR002939">
    <property type="entry name" value="DnaJ_C"/>
</dbReference>
<evidence type="ECO:0000259" key="17">
    <source>
        <dbReference type="PROSITE" id="PS50076"/>
    </source>
</evidence>
<evidence type="ECO:0000313" key="20">
    <source>
        <dbReference type="Proteomes" id="UP000001572"/>
    </source>
</evidence>
<dbReference type="AlphaFoldDB" id="A6TSL9"/>
<evidence type="ECO:0000259" key="18">
    <source>
        <dbReference type="PROSITE" id="PS51188"/>
    </source>
</evidence>
<dbReference type="FunFam" id="1.10.287.110:FF:000034">
    <property type="entry name" value="Chaperone protein DnaJ"/>
    <property type="match status" value="1"/>
</dbReference>
<dbReference type="Pfam" id="PF00684">
    <property type="entry name" value="DnaJ_CXXCXGXG"/>
    <property type="match status" value="1"/>
</dbReference>
<evidence type="ECO:0000256" key="10">
    <source>
        <dbReference type="ARBA" id="ARBA00023186"/>
    </source>
</evidence>
<dbReference type="SUPFAM" id="SSF49493">
    <property type="entry name" value="HSP40/DnaJ peptide-binding domain"/>
    <property type="match status" value="2"/>
</dbReference>
<dbReference type="GO" id="GO:0006260">
    <property type="term" value="P:DNA replication"/>
    <property type="evidence" value="ECO:0007669"/>
    <property type="project" value="UniProtKB-KW"/>
</dbReference>
<dbReference type="NCBIfam" id="NF008035">
    <property type="entry name" value="PRK10767.1"/>
    <property type="match status" value="1"/>
</dbReference>
<evidence type="ECO:0000256" key="8">
    <source>
        <dbReference type="ARBA" id="ARBA00022833"/>
    </source>
</evidence>
<dbReference type="InterPro" id="IPR001623">
    <property type="entry name" value="DnaJ_domain"/>
</dbReference>
<comment type="subunit">
    <text evidence="2 14">Homodimer.</text>
</comment>
<evidence type="ECO:0000256" key="5">
    <source>
        <dbReference type="ARBA" id="ARBA00022723"/>
    </source>
</evidence>
<dbReference type="eggNOG" id="COG0484">
    <property type="taxonomic scope" value="Bacteria"/>
</dbReference>
<evidence type="ECO:0000256" key="14">
    <source>
        <dbReference type="HAMAP-Rule" id="MF_01152"/>
    </source>
</evidence>
<evidence type="ECO:0000256" key="11">
    <source>
        <dbReference type="ARBA" id="ARBA00053423"/>
    </source>
</evidence>
<dbReference type="GO" id="GO:0005737">
    <property type="term" value="C:cytoplasm"/>
    <property type="evidence" value="ECO:0007669"/>
    <property type="project" value="UniProtKB-SubCell"/>
</dbReference>
<evidence type="ECO:0000256" key="12">
    <source>
        <dbReference type="ARBA" id="ARBA00061004"/>
    </source>
</evidence>
<dbReference type="HAMAP" id="MF_01152">
    <property type="entry name" value="DnaJ"/>
    <property type="match status" value="1"/>
</dbReference>
<dbReference type="KEGG" id="amt:Amet_3047"/>
<evidence type="ECO:0000256" key="1">
    <source>
        <dbReference type="ARBA" id="ARBA00004496"/>
    </source>
</evidence>
<feature type="binding site" evidence="14">
    <location>
        <position position="169"/>
    </location>
    <ligand>
        <name>Zn(2+)</name>
        <dbReference type="ChEBI" id="CHEBI:29105"/>
        <label>2</label>
    </ligand>
</feature>
<dbReference type="GO" id="GO:0042026">
    <property type="term" value="P:protein refolding"/>
    <property type="evidence" value="ECO:0007669"/>
    <property type="project" value="TreeGrafter"/>
</dbReference>
<feature type="binding site" evidence="14">
    <location>
        <position position="152"/>
    </location>
    <ligand>
        <name>Zn(2+)</name>
        <dbReference type="ChEBI" id="CHEBI:29105"/>
        <label>1</label>
    </ligand>
</feature>
<dbReference type="InterPro" id="IPR036410">
    <property type="entry name" value="HSP_DnaJ_Cys-rich_dom_sf"/>
</dbReference>
<comment type="subcellular location">
    <subcellularLocation>
        <location evidence="1 14">Cytoplasm</location>
    </subcellularLocation>
</comment>
<evidence type="ECO:0000256" key="4">
    <source>
        <dbReference type="ARBA" id="ARBA00022705"/>
    </source>
</evidence>
<feature type="binding site" evidence="14">
    <location>
        <position position="192"/>
    </location>
    <ligand>
        <name>Zn(2+)</name>
        <dbReference type="ChEBI" id="CHEBI:29105"/>
        <label>2</label>
    </ligand>
</feature>
<feature type="compositionally biased region" description="Basic and acidic residues" evidence="16">
    <location>
        <begin position="32"/>
        <end position="51"/>
    </location>
</feature>
<dbReference type="InterPro" id="IPR008971">
    <property type="entry name" value="HSP40/DnaJ_pept-bd"/>
</dbReference>
<dbReference type="PROSITE" id="PS50076">
    <property type="entry name" value="DNAJ_2"/>
    <property type="match status" value="1"/>
</dbReference>
<feature type="binding site" evidence="14">
    <location>
        <position position="166"/>
    </location>
    <ligand>
        <name>Zn(2+)</name>
        <dbReference type="ChEBI" id="CHEBI:29105"/>
        <label>2</label>
    </ligand>
</feature>
<comment type="function">
    <text evidence="11 14">Participates actively in the response to hyperosmotic and heat shock by preventing the aggregation of stress-denatured proteins and by disaggregating proteins, also in an autonomous, DnaK-independent fashion. Unfolded proteins bind initially to DnaJ; upon interaction with the DnaJ-bound protein, DnaK hydrolyzes its bound ATP, resulting in the formation of a stable complex. GrpE releases ADP from DnaK; ATP binding to DnaK triggers the release of the substrate protein, thus completing the reaction cycle. Several rounds of ATP-dependent interactions between DnaJ, DnaK and GrpE are required for fully efficient folding. Also involved, together with DnaK and GrpE, in the DNA replication of plasmids through activation of initiation proteins.</text>
</comment>
<keyword evidence="8 14" id="KW-0862">Zinc</keyword>
<feature type="repeat" description="CXXCXGXG motif" evidence="14">
    <location>
        <begin position="166"/>
        <end position="173"/>
    </location>
</feature>
<dbReference type="Pfam" id="PF00226">
    <property type="entry name" value="DnaJ"/>
    <property type="match status" value="1"/>
</dbReference>
<dbReference type="GO" id="GO:0031072">
    <property type="term" value="F:heat shock protein binding"/>
    <property type="evidence" value="ECO:0007669"/>
    <property type="project" value="InterPro"/>
</dbReference>
<dbReference type="Proteomes" id="UP000001572">
    <property type="component" value="Chromosome"/>
</dbReference>
<feature type="binding site" evidence="14">
    <location>
        <position position="195"/>
    </location>
    <ligand>
        <name>Zn(2+)</name>
        <dbReference type="ChEBI" id="CHEBI:29105"/>
        <label>2</label>
    </ligand>
</feature>
<dbReference type="InterPro" id="IPR036869">
    <property type="entry name" value="J_dom_sf"/>
</dbReference>
<feature type="repeat" description="CXXCXGXG motif" evidence="14">
    <location>
        <begin position="149"/>
        <end position="156"/>
    </location>
</feature>
<gene>
    <name evidence="14" type="primary">dnaJ</name>
    <name evidence="19" type="ordered locus">Amet_3047</name>
</gene>
<keyword evidence="5 14" id="KW-0479">Metal-binding</keyword>
<evidence type="ECO:0000256" key="16">
    <source>
        <dbReference type="SAM" id="MobiDB-lite"/>
    </source>
</evidence>
<keyword evidence="3 14" id="KW-0963">Cytoplasm</keyword>
<evidence type="ECO:0000256" key="2">
    <source>
        <dbReference type="ARBA" id="ARBA00011738"/>
    </source>
</evidence>
<dbReference type="PANTHER" id="PTHR43096">
    <property type="entry name" value="DNAJ HOMOLOG 1, MITOCHONDRIAL-RELATED"/>
    <property type="match status" value="1"/>
</dbReference>
<comment type="domain">
    <text evidence="14">The J domain is necessary and sufficient to stimulate DnaK ATPase activity. Zinc center 1 plays an important role in the autonomous, DnaK-independent chaperone activity of DnaJ. Zinc center 2 is essential for interaction with DnaK and for DnaJ activity.</text>
</comment>
<evidence type="ECO:0000313" key="19">
    <source>
        <dbReference type="EMBL" id="ABR49187.1"/>
    </source>
</evidence>
<feature type="zinc finger region" description="CR-type" evidence="15">
    <location>
        <begin position="136"/>
        <end position="218"/>
    </location>
</feature>
<dbReference type="GO" id="GO:0005524">
    <property type="term" value="F:ATP binding"/>
    <property type="evidence" value="ECO:0007669"/>
    <property type="project" value="InterPro"/>
</dbReference>
<keyword evidence="10 14" id="KW-0143">Chaperone</keyword>
<dbReference type="CDD" id="cd10747">
    <property type="entry name" value="DnaJ_C"/>
    <property type="match status" value="1"/>
</dbReference>